<dbReference type="InterPro" id="IPR000847">
    <property type="entry name" value="LysR_HTH_N"/>
</dbReference>
<organism evidence="6 7">
    <name type="scientific">Delftia acidovorans</name>
    <name type="common">Pseudomonas acidovorans</name>
    <name type="synonym">Comamonas acidovorans</name>
    <dbReference type="NCBI Taxonomy" id="80866"/>
    <lineage>
        <taxon>Bacteria</taxon>
        <taxon>Pseudomonadati</taxon>
        <taxon>Pseudomonadota</taxon>
        <taxon>Betaproteobacteria</taxon>
        <taxon>Burkholderiales</taxon>
        <taxon>Comamonadaceae</taxon>
        <taxon>Delftia</taxon>
    </lineage>
</organism>
<evidence type="ECO:0000259" key="5">
    <source>
        <dbReference type="PROSITE" id="PS50931"/>
    </source>
</evidence>
<evidence type="ECO:0000313" key="7">
    <source>
        <dbReference type="Proteomes" id="UP001287445"/>
    </source>
</evidence>
<dbReference type="GO" id="GO:0003700">
    <property type="term" value="F:DNA-binding transcription factor activity"/>
    <property type="evidence" value="ECO:0007669"/>
    <property type="project" value="InterPro"/>
</dbReference>
<dbReference type="FunFam" id="3.40.190.290:FF:000001">
    <property type="entry name" value="Transcriptional regulator, LysR family"/>
    <property type="match status" value="1"/>
</dbReference>
<dbReference type="InterPro" id="IPR005119">
    <property type="entry name" value="LysR_subst-bd"/>
</dbReference>
<sequence length="318" mass="34722">MKSLQDLDIFVRTADSGSLSATARALDLTPAAASAALKRLEAELGVTLFVRSTRSLRLTQEGELFLEHCRPALAGLRQVRDQLAGGQTALRGTLQLAAPSDLGRNVLMPWLDEFQSQHAGVDLRLHLSDRAANVYSEPVDAAFRYGRPQDSSLVALPLSDTHRRVLCAAPSYLQERGAPATPHDLAGHDCLCFMLGEEVHDRWSFWPAGQGAAVPEPVHVRVRGRNVANDGDAVRRWAVAGRGIAYKSYFDVAEDLARGRLLALCTDWTTECVPLFLVAPSRRQFTPLVRALRDFVAVRLAKLETAQPAVKKTLPAGT</sequence>
<dbReference type="InterPro" id="IPR036390">
    <property type="entry name" value="WH_DNA-bd_sf"/>
</dbReference>
<dbReference type="EMBL" id="JAWWMZ010000021">
    <property type="protein sequence ID" value="MDX4957843.1"/>
    <property type="molecule type" value="Genomic_DNA"/>
</dbReference>
<dbReference type="Gene3D" id="1.10.10.10">
    <property type="entry name" value="Winged helix-like DNA-binding domain superfamily/Winged helix DNA-binding domain"/>
    <property type="match status" value="1"/>
</dbReference>
<accession>A0AAJ2R9S9</accession>
<protein>
    <submittedName>
        <fullName evidence="6">LysR family transcriptional regulator</fullName>
    </submittedName>
</protein>
<dbReference type="SUPFAM" id="SSF46785">
    <property type="entry name" value="Winged helix' DNA-binding domain"/>
    <property type="match status" value="1"/>
</dbReference>
<dbReference type="Pfam" id="PF03466">
    <property type="entry name" value="LysR_substrate"/>
    <property type="match status" value="1"/>
</dbReference>
<proteinExistence type="inferred from homology"/>
<comment type="similarity">
    <text evidence="1">Belongs to the LysR transcriptional regulatory family.</text>
</comment>
<dbReference type="AlphaFoldDB" id="A0AAJ2R9S9"/>
<dbReference type="Pfam" id="PF00126">
    <property type="entry name" value="HTH_1"/>
    <property type="match status" value="1"/>
</dbReference>
<dbReference type="PANTHER" id="PTHR30537:SF21">
    <property type="entry name" value="HTH-TYPE TRANSCRIPTIONAL REGULATOR SINR-RELATED"/>
    <property type="match status" value="1"/>
</dbReference>
<feature type="domain" description="HTH lysR-type" evidence="5">
    <location>
        <begin position="1"/>
        <end position="59"/>
    </location>
</feature>
<evidence type="ECO:0000256" key="3">
    <source>
        <dbReference type="ARBA" id="ARBA00023125"/>
    </source>
</evidence>
<dbReference type="PANTHER" id="PTHR30537">
    <property type="entry name" value="HTH-TYPE TRANSCRIPTIONAL REGULATOR"/>
    <property type="match status" value="1"/>
</dbReference>
<name>A0AAJ2R9S9_DELAC</name>
<keyword evidence="2" id="KW-0805">Transcription regulation</keyword>
<dbReference type="InterPro" id="IPR058163">
    <property type="entry name" value="LysR-type_TF_proteobact-type"/>
</dbReference>
<dbReference type="GO" id="GO:0006351">
    <property type="term" value="P:DNA-templated transcription"/>
    <property type="evidence" value="ECO:0007669"/>
    <property type="project" value="TreeGrafter"/>
</dbReference>
<evidence type="ECO:0000256" key="1">
    <source>
        <dbReference type="ARBA" id="ARBA00009437"/>
    </source>
</evidence>
<dbReference type="Proteomes" id="UP001287445">
    <property type="component" value="Unassembled WGS sequence"/>
</dbReference>
<keyword evidence="4" id="KW-0804">Transcription</keyword>
<dbReference type="CDD" id="cd08422">
    <property type="entry name" value="PBP2_CrgA_like"/>
    <property type="match status" value="1"/>
</dbReference>
<evidence type="ECO:0000256" key="2">
    <source>
        <dbReference type="ARBA" id="ARBA00023015"/>
    </source>
</evidence>
<gene>
    <name evidence="6" type="ORF">SGN30_30865</name>
</gene>
<dbReference type="PROSITE" id="PS50931">
    <property type="entry name" value="HTH_LYSR"/>
    <property type="match status" value="1"/>
</dbReference>
<dbReference type="FunFam" id="1.10.10.10:FF:000001">
    <property type="entry name" value="LysR family transcriptional regulator"/>
    <property type="match status" value="1"/>
</dbReference>
<comment type="caution">
    <text evidence="6">The sequence shown here is derived from an EMBL/GenBank/DDBJ whole genome shotgun (WGS) entry which is preliminary data.</text>
</comment>
<dbReference type="InterPro" id="IPR036388">
    <property type="entry name" value="WH-like_DNA-bd_sf"/>
</dbReference>
<dbReference type="RefSeq" id="WP_319076913.1">
    <property type="nucleotide sequence ID" value="NZ_JAWWMZ010000021.1"/>
</dbReference>
<dbReference type="GO" id="GO:0043565">
    <property type="term" value="F:sequence-specific DNA binding"/>
    <property type="evidence" value="ECO:0007669"/>
    <property type="project" value="TreeGrafter"/>
</dbReference>
<dbReference type="Gene3D" id="3.40.190.290">
    <property type="match status" value="1"/>
</dbReference>
<reference evidence="6" key="1">
    <citation type="submission" date="2023-11" db="EMBL/GenBank/DDBJ databases">
        <title>Identification and selenium tolerance of Delftia acidovorans R3-25.</title>
        <authorList>
            <person name="Zhang S."/>
            <person name="Liu Y."/>
            <person name="Guo Y."/>
        </authorList>
    </citation>
    <scope>NUCLEOTIDE SEQUENCE</scope>
    <source>
        <strain evidence="6">R3-25</strain>
    </source>
</reference>
<evidence type="ECO:0000313" key="6">
    <source>
        <dbReference type="EMBL" id="MDX4957843.1"/>
    </source>
</evidence>
<keyword evidence="3" id="KW-0238">DNA-binding</keyword>
<dbReference type="SUPFAM" id="SSF53850">
    <property type="entry name" value="Periplasmic binding protein-like II"/>
    <property type="match status" value="1"/>
</dbReference>
<evidence type="ECO:0000256" key="4">
    <source>
        <dbReference type="ARBA" id="ARBA00023163"/>
    </source>
</evidence>